<dbReference type="FunFam" id="1.10.8.710:FF:000004">
    <property type="entry name" value="Dynein axonemal heavy chain 6"/>
    <property type="match status" value="1"/>
</dbReference>
<evidence type="ECO:0000256" key="9">
    <source>
        <dbReference type="ARBA" id="ARBA00023054"/>
    </source>
</evidence>
<dbReference type="Pfam" id="PF12780">
    <property type="entry name" value="AAA_8"/>
    <property type="match status" value="1"/>
</dbReference>
<dbReference type="Pfam" id="PF12774">
    <property type="entry name" value="AAA_6"/>
    <property type="match status" value="1"/>
</dbReference>
<keyword evidence="3" id="KW-0963">Cytoplasm</keyword>
<feature type="domain" description="Dynein heavy chain linker" evidence="15">
    <location>
        <begin position="740"/>
        <end position="1171"/>
    </location>
</feature>
<dbReference type="InterPro" id="IPR024317">
    <property type="entry name" value="Dynein_heavy_chain_D4_dom"/>
</dbReference>
<protein>
    <recommendedName>
        <fullName evidence="21">Dynein heavy chain 12, axonemal</fullName>
    </recommendedName>
</protein>
<dbReference type="FunFam" id="3.40.50.300:FF:000044">
    <property type="entry name" value="Dynein heavy chain 5, axonemal"/>
    <property type="match status" value="1"/>
</dbReference>
<dbReference type="InterPro" id="IPR041589">
    <property type="entry name" value="DNAH3_AAA_lid_1"/>
</dbReference>
<evidence type="ECO:0000256" key="12">
    <source>
        <dbReference type="ARBA" id="ARBA00023212"/>
    </source>
</evidence>
<comment type="subcellular location">
    <subcellularLocation>
        <location evidence="1">Cytoplasm</location>
        <location evidence="1">Cytoskeleton</location>
        <location evidence="1">Cilium axoneme</location>
    </subcellularLocation>
</comment>
<dbReference type="FunFam" id="1.20.920.30:FF:000002">
    <property type="entry name" value="Dynein axonemal heavy chain 3"/>
    <property type="match status" value="1"/>
</dbReference>
<dbReference type="SUPFAM" id="SSF52540">
    <property type="entry name" value="P-loop containing nucleoside triphosphate hydrolases"/>
    <property type="match status" value="4"/>
</dbReference>
<dbReference type="GO" id="GO:0005930">
    <property type="term" value="C:axoneme"/>
    <property type="evidence" value="ECO:0007669"/>
    <property type="project" value="UniProtKB-SubCell"/>
</dbReference>
<dbReference type="GO" id="GO:0051959">
    <property type="term" value="F:dynein light intermediate chain binding"/>
    <property type="evidence" value="ECO:0007669"/>
    <property type="project" value="InterPro"/>
</dbReference>
<gene>
    <name evidence="20" type="ORF">PYX00_001073</name>
</gene>
<dbReference type="FunFam" id="1.10.287.2620:FF:000002">
    <property type="entry name" value="Dynein heavy chain 2, axonemal"/>
    <property type="match status" value="1"/>
</dbReference>
<dbReference type="FunFam" id="3.40.50.300:FF:002141">
    <property type="entry name" value="Dynein heavy chain"/>
    <property type="match status" value="1"/>
</dbReference>
<comment type="caution">
    <text evidence="20">The sequence shown here is derived from an EMBL/GenBank/DDBJ whole genome shotgun (WGS) entry which is preliminary data.</text>
</comment>
<accession>A0AAW2IBR0</accession>
<evidence type="ECO:0000256" key="4">
    <source>
        <dbReference type="ARBA" id="ARBA00022701"/>
    </source>
</evidence>
<evidence type="ECO:0000256" key="11">
    <source>
        <dbReference type="ARBA" id="ARBA00023175"/>
    </source>
</evidence>
<evidence type="ECO:0000256" key="13">
    <source>
        <dbReference type="ARBA" id="ARBA00023273"/>
    </source>
</evidence>
<feature type="region of interest" description="Disordered" evidence="14">
    <location>
        <begin position="2606"/>
        <end position="2715"/>
    </location>
</feature>
<dbReference type="EMBL" id="JARGDH010000001">
    <property type="protein sequence ID" value="KAL0279542.1"/>
    <property type="molecule type" value="Genomic_DNA"/>
</dbReference>
<feature type="domain" description="Dynein heavy chain hydrolytic ATP-binding dynein motor region" evidence="16">
    <location>
        <begin position="1299"/>
        <end position="1625"/>
    </location>
</feature>
<dbReference type="InterPro" id="IPR042228">
    <property type="entry name" value="Dynein_linker_3"/>
</dbReference>
<keyword evidence="11" id="KW-0505">Motor protein</keyword>
<keyword evidence="12" id="KW-0206">Cytoskeleton</keyword>
<keyword evidence="7" id="KW-0067">ATP-binding</keyword>
<keyword evidence="4" id="KW-0493">Microtubule</keyword>
<dbReference type="InterPro" id="IPR026983">
    <property type="entry name" value="DHC"/>
</dbReference>
<dbReference type="GO" id="GO:0045505">
    <property type="term" value="F:dynein intermediate chain binding"/>
    <property type="evidence" value="ECO:0007669"/>
    <property type="project" value="InterPro"/>
</dbReference>
<evidence type="ECO:0000256" key="1">
    <source>
        <dbReference type="ARBA" id="ARBA00004430"/>
    </source>
</evidence>
<keyword evidence="13" id="KW-0966">Cell projection</keyword>
<dbReference type="Gene3D" id="3.40.50.300">
    <property type="entry name" value="P-loop containing nucleotide triphosphate hydrolases"/>
    <property type="match status" value="3"/>
</dbReference>
<feature type="compositionally biased region" description="Basic and acidic residues" evidence="14">
    <location>
        <begin position="2706"/>
        <end position="2715"/>
    </location>
</feature>
<dbReference type="FunFam" id="1.20.140.100:FF:000004">
    <property type="entry name" value="Dynein axonemal heavy chain 6"/>
    <property type="match status" value="1"/>
</dbReference>
<dbReference type="GO" id="GO:0007018">
    <property type="term" value="P:microtubule-based movement"/>
    <property type="evidence" value="ECO:0007669"/>
    <property type="project" value="InterPro"/>
</dbReference>
<evidence type="ECO:0000256" key="5">
    <source>
        <dbReference type="ARBA" id="ARBA00022737"/>
    </source>
</evidence>
<evidence type="ECO:0000259" key="19">
    <source>
        <dbReference type="Pfam" id="PF17857"/>
    </source>
</evidence>
<evidence type="ECO:0000256" key="6">
    <source>
        <dbReference type="ARBA" id="ARBA00022741"/>
    </source>
</evidence>
<dbReference type="Gene3D" id="1.20.58.1120">
    <property type="match status" value="1"/>
</dbReference>
<evidence type="ECO:0000259" key="17">
    <source>
        <dbReference type="Pfam" id="PF12780"/>
    </source>
</evidence>
<dbReference type="Pfam" id="PF17857">
    <property type="entry name" value="AAA_lid_1"/>
    <property type="match status" value="1"/>
</dbReference>
<dbReference type="Pfam" id="PF12775">
    <property type="entry name" value="AAA_7"/>
    <property type="match status" value="1"/>
</dbReference>
<evidence type="ECO:0008006" key="21">
    <source>
        <dbReference type="Google" id="ProtNLM"/>
    </source>
</evidence>
<evidence type="ECO:0000259" key="15">
    <source>
        <dbReference type="Pfam" id="PF08393"/>
    </source>
</evidence>
<evidence type="ECO:0000256" key="7">
    <source>
        <dbReference type="ARBA" id="ARBA00022840"/>
    </source>
</evidence>
<feature type="domain" description="Dynein heavy chain 3 AAA+ lid" evidence="19">
    <location>
        <begin position="2149"/>
        <end position="2243"/>
    </location>
</feature>
<dbReference type="Pfam" id="PF17852">
    <property type="entry name" value="Dynein_AAA_lid"/>
    <property type="match status" value="1"/>
</dbReference>
<evidence type="ECO:0000256" key="10">
    <source>
        <dbReference type="ARBA" id="ARBA00023069"/>
    </source>
</evidence>
<evidence type="ECO:0000256" key="14">
    <source>
        <dbReference type="SAM" id="MobiDB-lite"/>
    </source>
</evidence>
<sequence length="2715" mass="312126">MEDTSQDTDDNYNLEDYSDFFTAYEDYFDEDKPEEFVGEFEELTESSEAAEPAELKISEIGQPEKFVGAVVAVREKPRRPRLQFVSPDIFKLLDEDLKMRPLSKLPDLDAFKEDWYIKNPLMKLHLGDAKVKEMFHFLRYLAVKSKVKCYKERDTDPEIEEIPKRKLFYEKILREYVKTVPIVPMQDSWIKSINDKLHNLHLKFPAMANELLSEIKDEFNVKMHQFGVEVILKRLPGEVSHIHELPMVDEVGKTSRYHLFLKRRELLKRRLHILHRYQRKMFELSVRLLPDVLTDFRKYRSLGLIELSKLKILVIADIKKNEHTVTTSLYPKIAAIVSRKRALNEIPVNVRPKFLSSATNILVVQVTELMQRSIDHLLWITEDERKVPFLSLDLVYNDGIRLSPSQEEIFGTYHALLDTMAHIAQELTSLEQWVDKVPIRSKNIRIVINEADLAKAHRKLQENLENMLMPIIDYIEELDQEYNGLYSEDLVRDINQFIDEDHTFEEVVAKREYFQAYLDKINDMVVNIYFDCGKLCQEKLISNLKAFASAFCDDLLGEMLRTHAAVNYEICTTFEEVKVKALKIPESTEELMVSGVYMLWASTNLMLELKEKITRQLFIVGRLIELTEIPAEYSKLMSATVNWLRAIRPIFDSNSALYEQYKFEFEERLQKRTETLNRELEDLGPKLAVLNNMDDINKLPSYLEEIRKLLKSLEKFDDDVAWINKEEALFKFPISVYPELDELKNFINPFAKLLFMCHRWQRKYRLWMDGSFEDLDAQTVESATDDFYKEVTKIQKVYKNRIKAQIQGNVAKRFKGNIDDPDPNNVPTPIKICNKTLDQIKDFRKCVQIINILCNPALTERHWAEMSEMCGYDITPDFGTTLRKVVAMNLDPHLDKFEIISVGACKELRLVQNLHKMWAEWEGVKLQTSVWKDTNIQILSGLDDIQALLDDHLVKTMTMRGSAFVKPFEVEVKDWYDKLNRVNRTIEEWGKVQIQWLYLLPIFSSKDIVAQMPEEGAMFVEVDTFYKRIMSGVLRDPKALECAGAAGLLEQLIELNELLEKINDGVSNYLEKKRLYFPRFFFLSNEEILEILSETKNPLRVQPHLRKCFEGINRLSFDWELNIHAMISAEGETVNYLSAISTEEARGSVEKWLVQVEEQMLLSVRDAIERAFKAYIVSERVNWVREWPGQVVICVSSMYWTTEVHEHLNKGELKGVKKYHEFLQKQLNDTVELVRGVLSKQNRITLGALVVIDVHAKDVVDLLIVNNILSDIDFMWLAQLRYYWEDDCMVRIINATVRYAYEYLGNTPRLVITPLTDRCYRTLIGAYHLHINGAPEGPAGTGKTETTKDLAKALAVQCVVFNCSDGLDYIAMGKFFKGLASSGAWACFDEFNRIDLEVLSVIAQQILCIMMAVQAGLKTFMFEGTELTLNPACYVCITMNPGYAGRSELPDNLKVLFRTVAMMVPDYALIGEISLYSYGFFNARVLSVKIVTTYRLCSEQLSSQSHYDYGMRAVKTVLSAAGNLKLKFPNEDEDILLLRSIIDVNLAKFLNHDVPLFEGIVSDLFPGLVLPVPDYTHLLKAVRDVCERRILQPVDSFNIKLIQTYEMMIVRHGFMLVGDPFGGKTTALHVLAESLTLMNERGLEEEKVKFITINPKSITMGQLYGHFDAVSYEWTDGIVATSFRRFVQDESPDRKWIIFDGPVDAVWIENMNTVLDDNKKLCLNSGEVMAMTNVMSMIFEVMDLSQASPATVSRCGMIYMEPETLGWRPLVKSWIKMQNKVWAEENEDLLFTYFEWLVPPSLIFIRKNCTLLSNAGNANRVNAMMLIVQMLMNEACTLDKGQELDTKYLLGWIQASFVYAGIWGLGGALDLQSRASFNEFYLDLWKGTNQKNPIPEIIGKPEISIPTEGLLHDYCYIFKNKGTWKYWPEVLRNEKPEETINIAQMMVPTVDTLKYQYILDLHIRHNVPALLVGGTGTGKSFYIQNLLMYKLSQELFLPAFITFTASITANQTQDLVISKLNKKKRGRYGPPAGKKCIIFVDDMNMPAKEIYGAQPPIELLRQFFDCKHWYDLKDTSKIYLFDILFMAAMGMPGGSRQEVYARFLRHFNILSICDFSNESMVRIFSTALITGLKRNGFAADVMSSVLNIVNATMDVYQNAMISLRPTPAKSHYIFNLRDFSRVIQGCSLVKKESVDSKKFFVKLWVHEILRVFYDRLIDDTDRNWLYEKIRACVQNHLKEIFDSTFENLPLQDGVCTQETLKDLIFGNYMDPDALEDDRKYEEIPSLEAFREVVELSMDDYNSSHKSKLEIVPFRYALEHLSRICRILTIPGGSGLLVGVGGSGRQSLCKLATTMLSYNMFQPEITKNYSVYEWREDLKKVLKEAGGRAKSTTFVFAEGQIKEEAFLLDIDALLNSGEVPNLYALDEKQEILELVRLAAQGGNRNLDISPLAVFSFFVNRCKQRLHIMLCFSPIGSAFRNRLRLYPSFVNCCTIDWFVDWPEDALEMIGEKWMSGVNLTGDVKSSAIVACKHFHVTARKVSDEFYRATNRKSYVTSSSFLELIVSYTRFTNTKQDEIMAAKLRYVGGLEKLEFAASQVTEMSKELFGAEAEVGDRREADDGHDEDDRNGDEKGGKGYGSREGGRESGERASGLGDGAEGGMRGRFGRSRADSRGGHRGPQHPQTDRYHPRQKYEESAGDGQTGVGGRVRDEKRETG</sequence>
<dbReference type="InterPro" id="IPR042222">
    <property type="entry name" value="Dynein_2_N"/>
</dbReference>
<evidence type="ECO:0000313" key="20">
    <source>
        <dbReference type="EMBL" id="KAL0279542.1"/>
    </source>
</evidence>
<keyword evidence="6" id="KW-0547">Nucleotide-binding</keyword>
<dbReference type="Gene3D" id="1.20.920.30">
    <property type="match status" value="1"/>
</dbReference>
<dbReference type="InterPro" id="IPR035699">
    <property type="entry name" value="AAA_6"/>
</dbReference>
<dbReference type="Gene3D" id="1.10.472.130">
    <property type="match status" value="1"/>
</dbReference>
<reference evidence="20" key="1">
    <citation type="journal article" date="2024" name="Gigascience">
        <title>Chromosome-level genome of the poultry shaft louse Menopon gallinae provides insight into the host-switching and adaptive evolution of parasitic lice.</title>
        <authorList>
            <person name="Xu Y."/>
            <person name="Ma L."/>
            <person name="Liu S."/>
            <person name="Liang Y."/>
            <person name="Liu Q."/>
            <person name="He Z."/>
            <person name="Tian L."/>
            <person name="Duan Y."/>
            <person name="Cai W."/>
            <person name="Li H."/>
            <person name="Song F."/>
        </authorList>
    </citation>
    <scope>NUCLEOTIDE SEQUENCE</scope>
    <source>
        <strain evidence="20">Cailab_2023a</strain>
    </source>
</reference>
<dbReference type="PANTHER" id="PTHR22878:SF70">
    <property type="entry name" value="DYNEIN HEAVY CHAIN 2, AXONEMAL"/>
    <property type="match status" value="1"/>
</dbReference>
<dbReference type="FunFam" id="1.20.58.1120:FF:000005">
    <property type="entry name" value="Dynein, axonemal, heavy chain 12"/>
    <property type="match status" value="1"/>
</dbReference>
<dbReference type="GO" id="GO:0005524">
    <property type="term" value="F:ATP binding"/>
    <property type="evidence" value="ECO:0007669"/>
    <property type="project" value="UniProtKB-KW"/>
</dbReference>
<feature type="compositionally biased region" description="Basic and acidic residues" evidence="14">
    <location>
        <begin position="2682"/>
        <end position="2694"/>
    </location>
</feature>
<dbReference type="FunFam" id="3.40.50.300:FF:001328">
    <property type="entry name" value="Dynein heavy chain 6, axonemal"/>
    <property type="match status" value="1"/>
</dbReference>
<dbReference type="PANTHER" id="PTHR22878">
    <property type="entry name" value="DYNEIN HEAVY CHAIN 6, AXONEMAL-LIKE-RELATED"/>
    <property type="match status" value="1"/>
</dbReference>
<dbReference type="GO" id="GO:0005874">
    <property type="term" value="C:microtubule"/>
    <property type="evidence" value="ECO:0007669"/>
    <property type="project" value="UniProtKB-KW"/>
</dbReference>
<evidence type="ECO:0000256" key="8">
    <source>
        <dbReference type="ARBA" id="ARBA00023017"/>
    </source>
</evidence>
<dbReference type="InterPro" id="IPR013602">
    <property type="entry name" value="Dynein_heavy_linker"/>
</dbReference>
<dbReference type="InterPro" id="IPR027417">
    <property type="entry name" value="P-loop_NTPase"/>
</dbReference>
<dbReference type="FunFam" id="3.20.180.20:FF:000003">
    <property type="entry name" value="Dynein heavy chain 12, axonemal"/>
    <property type="match status" value="1"/>
</dbReference>
<evidence type="ECO:0000259" key="16">
    <source>
        <dbReference type="Pfam" id="PF12774"/>
    </source>
</evidence>
<name>A0AAW2IBR0_9NEOP</name>
<evidence type="ECO:0000256" key="2">
    <source>
        <dbReference type="ARBA" id="ARBA00008887"/>
    </source>
</evidence>
<keyword evidence="9" id="KW-0175">Coiled coil</keyword>
<feature type="domain" description="Dynein heavy chain AAA module D4" evidence="17">
    <location>
        <begin position="2308"/>
        <end position="2567"/>
    </location>
</feature>
<proteinExistence type="inferred from homology"/>
<keyword evidence="5" id="KW-0677">Repeat</keyword>
<dbReference type="GO" id="GO:0030286">
    <property type="term" value="C:dynein complex"/>
    <property type="evidence" value="ECO:0007669"/>
    <property type="project" value="UniProtKB-KW"/>
</dbReference>
<dbReference type="Gene3D" id="1.20.920.20">
    <property type="match status" value="1"/>
</dbReference>
<organism evidence="20">
    <name type="scientific">Menopon gallinae</name>
    <name type="common">poultry shaft louse</name>
    <dbReference type="NCBI Taxonomy" id="328185"/>
    <lineage>
        <taxon>Eukaryota</taxon>
        <taxon>Metazoa</taxon>
        <taxon>Ecdysozoa</taxon>
        <taxon>Arthropoda</taxon>
        <taxon>Hexapoda</taxon>
        <taxon>Insecta</taxon>
        <taxon>Pterygota</taxon>
        <taxon>Neoptera</taxon>
        <taxon>Paraneoptera</taxon>
        <taxon>Psocodea</taxon>
        <taxon>Troctomorpha</taxon>
        <taxon>Phthiraptera</taxon>
        <taxon>Amblycera</taxon>
        <taxon>Menoponidae</taxon>
        <taxon>Menopon</taxon>
    </lineage>
</organism>
<evidence type="ECO:0000256" key="3">
    <source>
        <dbReference type="ARBA" id="ARBA00022490"/>
    </source>
</evidence>
<dbReference type="Gene3D" id="1.10.8.710">
    <property type="match status" value="1"/>
</dbReference>
<dbReference type="Gene3D" id="1.10.287.2620">
    <property type="match status" value="1"/>
</dbReference>
<comment type="similarity">
    <text evidence="2">Belongs to the dynein heavy chain family.</text>
</comment>
<dbReference type="InterPro" id="IPR043157">
    <property type="entry name" value="Dynein_AAA1S"/>
</dbReference>
<keyword evidence="10" id="KW-0969">Cilium</keyword>
<keyword evidence="8" id="KW-0243">Dynein</keyword>
<dbReference type="Gene3D" id="3.20.180.20">
    <property type="entry name" value="Dynein heavy chain, N-terminal domain 2"/>
    <property type="match status" value="1"/>
</dbReference>
<dbReference type="Pfam" id="PF08393">
    <property type="entry name" value="DHC_N2"/>
    <property type="match status" value="1"/>
</dbReference>
<dbReference type="Gene3D" id="1.20.140.100">
    <property type="entry name" value="Dynein heavy chain, N-terminal domain 2"/>
    <property type="match status" value="1"/>
</dbReference>
<feature type="domain" description="Dynein heavy chain AAA 5 extension" evidence="18">
    <location>
        <begin position="1792"/>
        <end position="1928"/>
    </location>
</feature>
<dbReference type="InterPro" id="IPR041466">
    <property type="entry name" value="Dynein_AAA5_ext"/>
</dbReference>
<evidence type="ECO:0000259" key="18">
    <source>
        <dbReference type="Pfam" id="PF17852"/>
    </source>
</evidence>
<feature type="compositionally biased region" description="Gly residues" evidence="14">
    <location>
        <begin position="2652"/>
        <end position="2662"/>
    </location>
</feature>